<feature type="compositionally biased region" description="Polar residues" evidence="1">
    <location>
        <begin position="392"/>
        <end position="401"/>
    </location>
</feature>
<keyword evidence="2" id="KW-1133">Transmembrane helix</keyword>
<keyword evidence="2" id="KW-0812">Transmembrane</keyword>
<feature type="compositionally biased region" description="Low complexity" evidence="1">
    <location>
        <begin position="413"/>
        <end position="422"/>
    </location>
</feature>
<organism evidence="3 4">
    <name type="scientific">Physocladia obscura</name>
    <dbReference type="NCBI Taxonomy" id="109957"/>
    <lineage>
        <taxon>Eukaryota</taxon>
        <taxon>Fungi</taxon>
        <taxon>Fungi incertae sedis</taxon>
        <taxon>Chytridiomycota</taxon>
        <taxon>Chytridiomycota incertae sedis</taxon>
        <taxon>Chytridiomycetes</taxon>
        <taxon>Chytridiales</taxon>
        <taxon>Chytriomycetaceae</taxon>
        <taxon>Physocladia</taxon>
    </lineage>
</organism>
<dbReference type="Proteomes" id="UP001211907">
    <property type="component" value="Unassembled WGS sequence"/>
</dbReference>
<protein>
    <submittedName>
        <fullName evidence="3">Uncharacterized protein</fullName>
    </submittedName>
</protein>
<keyword evidence="2" id="KW-0472">Membrane</keyword>
<feature type="compositionally biased region" description="Gly residues" evidence="1">
    <location>
        <begin position="423"/>
        <end position="435"/>
    </location>
</feature>
<feature type="region of interest" description="Disordered" evidence="1">
    <location>
        <begin position="385"/>
        <end position="439"/>
    </location>
</feature>
<comment type="caution">
    <text evidence="3">The sequence shown here is derived from an EMBL/GenBank/DDBJ whole genome shotgun (WGS) entry which is preliminary data.</text>
</comment>
<proteinExistence type="predicted"/>
<evidence type="ECO:0000256" key="2">
    <source>
        <dbReference type="SAM" id="Phobius"/>
    </source>
</evidence>
<reference evidence="3" key="1">
    <citation type="submission" date="2020-05" db="EMBL/GenBank/DDBJ databases">
        <title>Phylogenomic resolution of chytrid fungi.</title>
        <authorList>
            <person name="Stajich J.E."/>
            <person name="Amses K."/>
            <person name="Simmons R."/>
            <person name="Seto K."/>
            <person name="Myers J."/>
            <person name="Bonds A."/>
            <person name="Quandt C.A."/>
            <person name="Barry K."/>
            <person name="Liu P."/>
            <person name="Grigoriev I."/>
            <person name="Longcore J.E."/>
            <person name="James T.Y."/>
        </authorList>
    </citation>
    <scope>NUCLEOTIDE SEQUENCE</scope>
    <source>
        <strain evidence="3">JEL0513</strain>
    </source>
</reference>
<keyword evidence="4" id="KW-1185">Reference proteome</keyword>
<dbReference type="EMBL" id="JADGJH010000479">
    <property type="protein sequence ID" value="KAJ3128126.1"/>
    <property type="molecule type" value="Genomic_DNA"/>
</dbReference>
<evidence type="ECO:0000313" key="3">
    <source>
        <dbReference type="EMBL" id="KAJ3128126.1"/>
    </source>
</evidence>
<accession>A0AAD5T3A8</accession>
<gene>
    <name evidence="3" type="ORF">HK100_009361</name>
</gene>
<feature type="transmembrane region" description="Helical" evidence="2">
    <location>
        <begin position="172"/>
        <end position="195"/>
    </location>
</feature>
<name>A0AAD5T3A8_9FUNG</name>
<feature type="region of interest" description="Disordered" evidence="1">
    <location>
        <begin position="339"/>
        <end position="362"/>
    </location>
</feature>
<evidence type="ECO:0000256" key="1">
    <source>
        <dbReference type="SAM" id="MobiDB-lite"/>
    </source>
</evidence>
<evidence type="ECO:0000313" key="4">
    <source>
        <dbReference type="Proteomes" id="UP001211907"/>
    </source>
</evidence>
<sequence>MGIAQCVEASSGTWNLPQIDKSKTTTTKNLNCSFECQDSVMYSLVRANGTAVQQMWWCVCATGISWTPAPESACIPCGGPYSESCGVINDGTVSSLALMPILLTAAITTNTRTERHRTTGITSTDVHTTARGNNSALRVGFSTASQILVPATTATTTATTAVATVPTPEVSAWVVATVSTASVIIIAAILSLFCCRRRANQARTKLHAFVLDDPTLERMRRDVKTIGAANGGGSASRSLALSKDETVPLNSVLLKFSDGGYGSEGVQKAMVEMGKVDGPNGGDQLILQEETVEQRIVLEQLQHANPQHYQQGYLPQYLERHQRQQLELQKLEQEQQYLESLQQRHQQSQEQQFPNGQQIKKDIQQQQQQLKMIVFADQQKQLQEEPAFPFTRSDSSGTLSRKSTRRASYELASVSVLSSSSGTGSGSSGSDGGGNRLTIQKGKPYITAVTRLRMEAGVSSGVGDSLLERAADRDRQVVGEEQSHTGLSMIEGASSAIVVDVTDSAGVINDDTSQLCLSPIEE</sequence>
<dbReference type="AlphaFoldDB" id="A0AAD5T3A8"/>
<feature type="compositionally biased region" description="Low complexity" evidence="1">
    <location>
        <begin position="339"/>
        <end position="352"/>
    </location>
</feature>